<dbReference type="KEGG" id="cvn:111124026"/>
<dbReference type="InterPro" id="IPR028916">
    <property type="entry name" value="Tox-GHH_dom"/>
</dbReference>
<feature type="domain" description="EGF-like" evidence="14">
    <location>
        <begin position="806"/>
        <end position="842"/>
    </location>
</feature>
<evidence type="ECO:0000256" key="10">
    <source>
        <dbReference type="ARBA" id="ARBA00023157"/>
    </source>
</evidence>
<evidence type="ECO:0000256" key="8">
    <source>
        <dbReference type="ARBA" id="ARBA00022989"/>
    </source>
</evidence>
<dbReference type="InterPro" id="IPR056823">
    <property type="entry name" value="TEN-like_YD-shell"/>
</dbReference>
<dbReference type="InterPro" id="IPR056820">
    <property type="entry name" value="TEN_TTR-like"/>
</dbReference>
<dbReference type="InterPro" id="IPR057629">
    <property type="entry name" value="Teneurin1-4_GBD"/>
</dbReference>
<feature type="domain" description="EGF-like" evidence="14">
    <location>
        <begin position="575"/>
        <end position="607"/>
    </location>
</feature>
<evidence type="ECO:0000256" key="1">
    <source>
        <dbReference type="ARBA" id="ARBA00004167"/>
    </source>
</evidence>
<keyword evidence="10 11" id="KW-1015">Disulfide bond</keyword>
<dbReference type="Pfam" id="PF24329">
    <property type="entry name" value="FN-plug_TEN1-4"/>
    <property type="match status" value="1"/>
</dbReference>
<evidence type="ECO:0000256" key="4">
    <source>
        <dbReference type="ARBA" id="ARBA00022475"/>
    </source>
</evidence>
<dbReference type="PROSITE" id="PS01186">
    <property type="entry name" value="EGF_2"/>
    <property type="match status" value="3"/>
</dbReference>
<feature type="region of interest" description="Disordered" evidence="12">
    <location>
        <begin position="312"/>
        <end position="334"/>
    </location>
</feature>
<evidence type="ECO:0000313" key="15">
    <source>
        <dbReference type="Proteomes" id="UP000694844"/>
    </source>
</evidence>
<gene>
    <name evidence="16 17 18 19 20 21 22 23" type="primary">LOC111124026</name>
</gene>
<dbReference type="GO" id="GO:0005886">
    <property type="term" value="C:plasma membrane"/>
    <property type="evidence" value="ECO:0007669"/>
    <property type="project" value="UniProtKB-SubCell"/>
</dbReference>
<dbReference type="InterPro" id="IPR011042">
    <property type="entry name" value="6-blade_b-propeller_TolB-like"/>
</dbReference>
<evidence type="ECO:0000256" key="5">
    <source>
        <dbReference type="ARBA" id="ARBA00022536"/>
    </source>
</evidence>
<evidence type="ECO:0000313" key="16">
    <source>
        <dbReference type="RefSeq" id="XP_022322583.1"/>
    </source>
</evidence>
<keyword evidence="7" id="KW-0677">Repeat</keyword>
<dbReference type="RefSeq" id="XP_022322583.1">
    <property type="nucleotide sequence ID" value="XM_022466875.1"/>
</dbReference>
<dbReference type="Pfam" id="PF23538">
    <property type="entry name" value="Teneurin_ABD"/>
    <property type="match status" value="1"/>
</dbReference>
<dbReference type="PROSITE" id="PS00022">
    <property type="entry name" value="EGF_1"/>
    <property type="match status" value="4"/>
</dbReference>
<dbReference type="Pfam" id="PF25021">
    <property type="entry name" value="TEN_NHL"/>
    <property type="match status" value="1"/>
</dbReference>
<dbReference type="InterPro" id="IPR051216">
    <property type="entry name" value="Teneurin"/>
</dbReference>
<dbReference type="InterPro" id="IPR056822">
    <property type="entry name" value="TEN_NHL"/>
</dbReference>
<evidence type="ECO:0000313" key="18">
    <source>
        <dbReference type="RefSeq" id="XP_022322586.1"/>
    </source>
</evidence>
<dbReference type="GeneID" id="111124026"/>
<dbReference type="Pfam" id="PF25023">
    <property type="entry name" value="TEN_YD-shell"/>
    <property type="match status" value="1"/>
</dbReference>
<evidence type="ECO:0000313" key="21">
    <source>
        <dbReference type="RefSeq" id="XP_022322589.1"/>
    </source>
</evidence>
<dbReference type="Pfam" id="PF15636">
    <property type="entry name" value="Tox-GHH"/>
    <property type="match status" value="1"/>
</dbReference>
<feature type="disulfide bond" evidence="11">
    <location>
        <begin position="810"/>
        <end position="820"/>
    </location>
</feature>
<evidence type="ECO:0000256" key="7">
    <source>
        <dbReference type="ARBA" id="ARBA00022737"/>
    </source>
</evidence>
<dbReference type="InterPro" id="IPR002049">
    <property type="entry name" value="LE_dom"/>
</dbReference>
<dbReference type="SUPFAM" id="SSF63825">
    <property type="entry name" value="YWTD domain"/>
    <property type="match status" value="1"/>
</dbReference>
<organism evidence="15 21">
    <name type="scientific">Crassostrea virginica</name>
    <name type="common">Eastern oyster</name>
    <dbReference type="NCBI Taxonomy" id="6565"/>
    <lineage>
        <taxon>Eukaryota</taxon>
        <taxon>Metazoa</taxon>
        <taxon>Spiralia</taxon>
        <taxon>Lophotrochozoa</taxon>
        <taxon>Mollusca</taxon>
        <taxon>Bivalvia</taxon>
        <taxon>Autobranchia</taxon>
        <taxon>Pteriomorphia</taxon>
        <taxon>Ostreida</taxon>
        <taxon>Ostreoidea</taxon>
        <taxon>Ostreidae</taxon>
        <taxon>Crassostrea</taxon>
    </lineage>
</organism>
<name>A0A8B8D4X9_CRAVI</name>
<dbReference type="Gene3D" id="2.60.120.260">
    <property type="entry name" value="Galactose-binding domain-like"/>
    <property type="match status" value="1"/>
</dbReference>
<dbReference type="RefSeq" id="XP_022322586.1">
    <property type="nucleotide sequence ID" value="XM_022466878.1"/>
</dbReference>
<dbReference type="GO" id="GO:0008045">
    <property type="term" value="P:motor neuron axon guidance"/>
    <property type="evidence" value="ECO:0007669"/>
    <property type="project" value="TreeGrafter"/>
</dbReference>
<keyword evidence="5 11" id="KW-0245">EGF-like domain</keyword>
<dbReference type="RefSeq" id="XP_022322588.1">
    <property type="nucleotide sequence ID" value="XM_022466880.1"/>
</dbReference>
<dbReference type="SMART" id="SM00181">
    <property type="entry name" value="EGF"/>
    <property type="match status" value="8"/>
</dbReference>
<feature type="region of interest" description="Disordered" evidence="12">
    <location>
        <begin position="153"/>
        <end position="198"/>
    </location>
</feature>
<protein>
    <submittedName>
        <fullName evidence="16 17">Teneurin-m-like isoform X1</fullName>
    </submittedName>
</protein>
<dbReference type="RefSeq" id="XP_022322589.1">
    <property type="nucleotide sequence ID" value="XM_022466881.1"/>
</dbReference>
<feature type="disulfide bond" evidence="11">
    <location>
        <begin position="579"/>
        <end position="589"/>
    </location>
</feature>
<evidence type="ECO:0000256" key="6">
    <source>
        <dbReference type="ARBA" id="ARBA00022692"/>
    </source>
</evidence>
<evidence type="ECO:0000256" key="11">
    <source>
        <dbReference type="PROSITE-ProRule" id="PRU00076"/>
    </source>
</evidence>
<dbReference type="RefSeq" id="XP_022322587.1">
    <property type="nucleotide sequence ID" value="XM_022466879.1"/>
</dbReference>
<dbReference type="Pfam" id="PF25020">
    <property type="entry name" value="TTR_TEN1-4"/>
    <property type="match status" value="1"/>
</dbReference>
<keyword evidence="9 13" id="KW-0472">Membrane</keyword>
<evidence type="ECO:0000256" key="2">
    <source>
        <dbReference type="ARBA" id="ARBA00004236"/>
    </source>
</evidence>
<keyword evidence="15" id="KW-1185">Reference proteome</keyword>
<comment type="subcellular location">
    <subcellularLocation>
        <location evidence="2">Cell membrane</location>
    </subcellularLocation>
    <subcellularLocation>
        <location evidence="1">Membrane</location>
        <topology evidence="1">Single-pass membrane protein</topology>
    </subcellularLocation>
</comment>
<evidence type="ECO:0000313" key="22">
    <source>
        <dbReference type="RefSeq" id="XP_022322590.1"/>
    </source>
</evidence>
<dbReference type="Pfam" id="PF25024">
    <property type="entry name" value="EGF_TEN"/>
    <property type="match status" value="1"/>
</dbReference>
<dbReference type="PANTHER" id="PTHR11219">
    <property type="entry name" value="TENEURIN AND N-ACETYLGLUCOSAMINE-1-PHOSPHODIESTER ALPHA-N-ACETYLGLUCOSAMINIDASE"/>
    <property type="match status" value="1"/>
</dbReference>
<evidence type="ECO:0000256" key="3">
    <source>
        <dbReference type="ARBA" id="ARBA00009385"/>
    </source>
</evidence>
<dbReference type="PROSITE" id="PS50026">
    <property type="entry name" value="EGF_3"/>
    <property type="match status" value="3"/>
</dbReference>
<dbReference type="FunFam" id="2.10.25.10:FF:000013">
    <property type="entry name" value="Teneurin transmembrane protein 4"/>
    <property type="match status" value="1"/>
</dbReference>
<dbReference type="CDD" id="cd00054">
    <property type="entry name" value="EGF_CA"/>
    <property type="match status" value="1"/>
</dbReference>
<dbReference type="Gene3D" id="2.180.10.10">
    <property type="entry name" value="RHS repeat-associated core"/>
    <property type="match status" value="2"/>
</dbReference>
<evidence type="ECO:0000256" key="13">
    <source>
        <dbReference type="SAM" id="Phobius"/>
    </source>
</evidence>
<evidence type="ECO:0000313" key="19">
    <source>
        <dbReference type="RefSeq" id="XP_022322587.1"/>
    </source>
</evidence>
<feature type="compositionally biased region" description="Pro residues" evidence="12">
    <location>
        <begin position="183"/>
        <end position="198"/>
    </location>
</feature>
<comment type="caution">
    <text evidence="11">Lacks conserved residue(s) required for the propagation of feature annotation.</text>
</comment>
<keyword evidence="6 13" id="KW-0812">Transmembrane</keyword>
<feature type="compositionally biased region" description="Polar residues" evidence="12">
    <location>
        <begin position="1"/>
        <end position="10"/>
    </location>
</feature>
<dbReference type="CDD" id="cd00055">
    <property type="entry name" value="EGF_Lam"/>
    <property type="match status" value="1"/>
</dbReference>
<keyword evidence="4" id="KW-1003">Cell membrane</keyword>
<evidence type="ECO:0000259" key="14">
    <source>
        <dbReference type="PROSITE" id="PS50026"/>
    </source>
</evidence>
<dbReference type="RefSeq" id="XP_022322584.1">
    <property type="nucleotide sequence ID" value="XM_022466876.1"/>
</dbReference>
<evidence type="ECO:0000313" key="17">
    <source>
        <dbReference type="RefSeq" id="XP_022322584.1"/>
    </source>
</evidence>
<dbReference type="InterPro" id="IPR057627">
    <property type="entry name" value="FN-plug_TEN1-4"/>
</dbReference>
<dbReference type="RefSeq" id="XP_022322590.1">
    <property type="nucleotide sequence ID" value="XM_022466882.1"/>
</dbReference>
<feature type="compositionally biased region" description="Basic and acidic residues" evidence="12">
    <location>
        <begin position="41"/>
        <end position="54"/>
    </location>
</feature>
<evidence type="ECO:0000256" key="12">
    <source>
        <dbReference type="SAM" id="MobiDB-lite"/>
    </source>
</evidence>
<feature type="region of interest" description="Disordered" evidence="12">
    <location>
        <begin position="1"/>
        <end position="54"/>
    </location>
</feature>
<accession>A0A8B8D4X9</accession>
<feature type="disulfide bond" evidence="11">
    <location>
        <begin position="662"/>
        <end position="671"/>
    </location>
</feature>
<dbReference type="Proteomes" id="UP000694844">
    <property type="component" value="Chromosome 3"/>
</dbReference>
<feature type="disulfide bond" evidence="11">
    <location>
        <begin position="832"/>
        <end position="841"/>
    </location>
</feature>
<dbReference type="Gene3D" id="2.10.25.10">
    <property type="entry name" value="Laminin"/>
    <property type="match status" value="5"/>
</dbReference>
<feature type="disulfide bond" evidence="11">
    <location>
        <begin position="597"/>
        <end position="606"/>
    </location>
</feature>
<dbReference type="Pfam" id="PF23093">
    <property type="entry name" value="GBD_Tenm3"/>
    <property type="match status" value="1"/>
</dbReference>
<feature type="domain" description="EGF-like" evidence="14">
    <location>
        <begin position="640"/>
        <end position="672"/>
    </location>
</feature>
<comment type="similarity">
    <text evidence="3">Belongs to the tenascin family. Teneurin subfamily.</text>
</comment>
<dbReference type="RefSeq" id="XP_022322591.1">
    <property type="nucleotide sequence ID" value="XM_022466883.1"/>
</dbReference>
<keyword evidence="8 13" id="KW-1133">Transmembrane helix</keyword>
<feature type="transmembrane region" description="Helical" evidence="13">
    <location>
        <begin position="401"/>
        <end position="422"/>
    </location>
</feature>
<evidence type="ECO:0000313" key="23">
    <source>
        <dbReference type="RefSeq" id="XP_022322591.1"/>
    </source>
</evidence>
<proteinExistence type="inferred from homology"/>
<sequence length="2806" mass="316847">MQTQMDNNYNYRPKGQGQPKRRSRLKDGRMNGSAGSGSSDEEFHSDDNLRPYEEVKVAHQDKKLNGLGLNPEEHVELTTMDQKAHKMCSKKPNKIPRYYTYQEGSEGEESEQNLSVSTKHASLNVNHQGSQCSISSNEMDNMHSVRNEVISRLSDSDPDNHNQHVHSPHGQNQFHHAATAPGALPPCFNPPPPPPPIEDIPHQTTVPQRLNRCMGPAYRGTYSDAEMCHCRGHYMDSNTALLHNHHSMRGHYSDNENPYHRGHSCSDSEHYHQVRQCVYSGEESDFEPHYLEQTASGNVFIPDGQPRFPRTVPRSGSVPMSRSGELVSPQPVRPQCSNTVPSHFMNGEHHNSERQAFLPHGHCGYPGNMTSPPRSHDCGYTKFGNTPHYMKQKLKRWSWKWAALVLVIICVGLLAATTYFAAHLTFEKNEEKLEEPGALNHTVLKFTQTPFHLDSNRPTYTTIPPLTLWQTYFIQADSKFVKFDFTIPNSARLAIYGRRNFPPTIAQFDFYQVYDGSTIKEPESQTMRNRYKRSVPDKETALVQMMEKGKWFLTIYNDRDRPQEIGVARRTLDTLGTSCDSDCYGHGLCDNQGRCQCFNGYRGPYCSERECPHLCNGQGEYRQGVCVCHEGWKGAECDIPANTCENPTCNNRGQCINGQCQCEKGFTGPHCGIVTCIDPSCSGNGLCHLGKCVCYKGFKGDHCQLPDKLNLTHLCARDCSGHGQFDWDTGQCICQRFFTGKDCEKEMCRLRCINGYCHNQRCVCDEGWGGVLCDTRNCDPRCDGIKGQCDKGTCICRTGWNGKHCTIDGCPNSCNGHGSCRRYGDSGYKCDCHAGWKGTGCAIAMEMMCSNGDDDDNDGLRDCLDPDCCSSASCAQSPFCQTVQDPAEILLQKPKPSSTASFFKKMKFLIDNNSIQKETSKNAFNESQVSVIRGRVETRDGTLLVGVRVNVRIQPLYGHTLTRNDGLFDILVNGGGSVTLEFTRQPFQSHTISISVPWNQIITIEPVIMDLHSIDFSEPDPSLCAVGHDHHTMKPIVLSTWQHTQLGACPEKSTLIPESQVLQESIEVSGTKVHLVYHSSETEGYKSVILIQMTPDTIPTNLALVHLKVYVQGIENVRVFEADPGLKHTFSWDRINAYRQKVYGIVPVKVHVGYEYKGCNYVFWEVRSTTMTGFDLTSSEIGGWNLDVHHTYNFQEGILHKGDGSNIYLKEKPQELVSILGNGIQRKPDCALCNGDASTNQVRAPVALASGSDGSLYIWDDNFIRKLSPGRTEIVSILKTDSVFHKTYMTVSPVNGKLYISDYMNHRIIQIATMGPVQNLEQNYKVIAGNGEECSTGLLDQCGDGGLAIQARLLGPKGIAINKEGVIYIADNLNIRQISNTGIISTLIGSHTQLRTQEPMSCDQSRPANQVQLHWPTALAIDPLDDTLHILDKNVILKLTKDNYIVTIAGRPSNCPIIGLNSVLSGVLSDEEEASGIAADVRLIDAQSMAFGPHGEIHVMESDQHRINRVRVITSDGRIHHFAGSKSKCDCQSKTCLCYDGKETLAAQALFNSLTSITVTPDGIVHIADNGNLRVFSIMSKLPQPDANNKYQVYSPDTQEMFIFNDHGQHQHTVDIMTGQYMYNFTYNVNSFFSKLVSVTDDIKNRIELTRDSNLQVTQIISPGNQRSKLEMNNLHRLQKFSSPNNNSISFTYKGTSGLLESKYLSNGQSYFYNYNDMGRLMETRQPTGEITSLVTDINTTGSIVRVNTDSSDVISMATYGSVQSVMNVKISQGVAETQVTYLPDGGVVVTYPTNMSINIESGGHPVLASQHRMHFKRKIIGPNKLVHKLEWRFYARRRYSPSCGRKTLQRLGSKMRVGESRPHVSMSDSPDVFSRGEAKALRINGVNLLSVEYDRVNHTESILNKDSQNILWIMYDDSGLPVQFLPCSEHHAMNITYNQHGQITHWQYGEMWEDLEYNRNGHLIERSRSGIVQYRFNYRYEKSLPTDIVMPSGKQYYLEYNSLGELEMIRTPDLGHHRFNHIVSVGKQRYLYFVPDLTYPYSEEFDGNGKLLMVVYPSETRRVVYRYNSYSQPISILFDETQVELEYDEQILKLSKSKISSGAYSCVSSYSYSGSLVSSYETKFPKDSNLISGSFSYTYDDNFRIIKIDSAFGARVNGTSTSLMYDMDTGKLKNLGPLNLTFRTMYDSETVSDTHVTISRSYDKYGRVESVKYRFDRDSVLTLRVGYDVYNRIHRWERNVNGDEIKYLYLYDKDSNIIEVFINGESAWRFSYSNNGNINRLTKDGVSEDLEYDAGDRISKSGTKSFLFDEDGFMAKRHDQDLKFNSKGQLVYVAKTGIHRYFYFYDSAGKLVLMESNGGETMQYFYSDVSNPDRITHTYNRTSTEVTEYIYEPSGNLIAMKRSGSVYYIACDPMGSPIAVLNKQGHVVKSIIYNPFGQVENDTNPSFEFSFGFQGGLYNPVTELVIFSNRVYDTENGRWLSPDYSGIVHNIQKIMEDPTMLNNYRFQYLVNTHTKKSYPILSVTEWMSMLGYDLRSLAPDVSYTGEIRPKKKDTDLSLLPTSSAFECTFLQDMDSLLTMSIVPKSKLSPLQSRRQVLFAAVASIVGDGVTLSYHNGHVVVGVMDKTPNWSKQLAQVLINGSEILDLQYIINGKDVHYFVKPDSSKGEEDLKILGIYNDEIRYENGLNVTVKRTAHRKPEMDVKLHGKHSIINIRYGTSLELERQRVLNHAKDRAIHHAWKREKWLLQNSLTTQYQWTSYEVNEIMTHGSARGYTGQYIHTQTPTQYPELSDDCNSIRFRKTSNRR</sequence>
<evidence type="ECO:0000256" key="9">
    <source>
        <dbReference type="ARBA" id="ARBA00023136"/>
    </source>
</evidence>
<reference evidence="16 17" key="1">
    <citation type="submission" date="2025-04" db="UniProtKB">
        <authorList>
            <consortium name="RefSeq"/>
        </authorList>
    </citation>
    <scope>IDENTIFICATION</scope>
    <source>
        <tissue evidence="16 17">Whole sample</tissue>
    </source>
</reference>
<dbReference type="Gene3D" id="2.120.10.30">
    <property type="entry name" value="TolB, C-terminal domain"/>
    <property type="match status" value="2"/>
</dbReference>
<dbReference type="InterPro" id="IPR000742">
    <property type="entry name" value="EGF"/>
</dbReference>
<evidence type="ECO:0000313" key="20">
    <source>
        <dbReference type="RefSeq" id="XP_022322588.1"/>
    </source>
</evidence>
<dbReference type="OrthoDB" id="442731at2759"/>
<dbReference type="PANTHER" id="PTHR11219:SF69">
    <property type="entry name" value="TENEURIN-A"/>
    <property type="match status" value="1"/>
</dbReference>